<sequence length="292" mass="33027">MIFISYHGEAASDVQRLTDALQAEGLACVSNSADADTILIYITFAYVAPGSPTVAKADEFLSQREKKLVIPIFAGLSAPEIRDQANAPGWDGKGVLRDLKGLMGIDMKHRRLSFESVAAEVKDHRARSVRSPQRFEIFLSHAGEDKDFVRFLHAELETQYRCFLDERSIDGGKPANGQMIHAAARCRLGLFVLSDRSIKKYWPVHEIGILKENRIPIFVVWYKLLGEQVEQYVRNPPSDLLRHEGAKEFLDEVLKGSDIQSIHYAEEAWNNPDKEEYSRLIKERITAMLALI</sequence>
<dbReference type="AlphaFoldDB" id="A0A8T2QS02"/>
<dbReference type="PROSITE" id="PS50104">
    <property type="entry name" value="TIR"/>
    <property type="match status" value="1"/>
</dbReference>
<dbReference type="Proteomes" id="UP000825935">
    <property type="component" value="Chromosome 32"/>
</dbReference>
<keyword evidence="3" id="KW-1185">Reference proteome</keyword>
<gene>
    <name evidence="2" type="ORF">KP509_32G004100</name>
</gene>
<name>A0A8T2QS02_CERRI</name>
<dbReference type="InterPro" id="IPR000157">
    <property type="entry name" value="TIR_dom"/>
</dbReference>
<protein>
    <recommendedName>
        <fullName evidence="1">TIR domain-containing protein</fullName>
    </recommendedName>
</protein>
<dbReference type="OrthoDB" id="1915816at2759"/>
<evidence type="ECO:0000313" key="3">
    <source>
        <dbReference type="Proteomes" id="UP000825935"/>
    </source>
</evidence>
<accession>A0A8T2QS02</accession>
<dbReference type="EMBL" id="CM035437">
    <property type="protein sequence ID" value="KAH7286370.1"/>
    <property type="molecule type" value="Genomic_DNA"/>
</dbReference>
<feature type="domain" description="TIR" evidence="1">
    <location>
        <begin position="133"/>
        <end position="254"/>
    </location>
</feature>
<organism evidence="2 3">
    <name type="scientific">Ceratopteris richardii</name>
    <name type="common">Triangle waterfern</name>
    <dbReference type="NCBI Taxonomy" id="49495"/>
    <lineage>
        <taxon>Eukaryota</taxon>
        <taxon>Viridiplantae</taxon>
        <taxon>Streptophyta</taxon>
        <taxon>Embryophyta</taxon>
        <taxon>Tracheophyta</taxon>
        <taxon>Polypodiopsida</taxon>
        <taxon>Polypodiidae</taxon>
        <taxon>Polypodiales</taxon>
        <taxon>Pteridineae</taxon>
        <taxon>Pteridaceae</taxon>
        <taxon>Parkerioideae</taxon>
        <taxon>Ceratopteris</taxon>
    </lineage>
</organism>
<dbReference type="InterPro" id="IPR035897">
    <property type="entry name" value="Toll_tir_struct_dom_sf"/>
</dbReference>
<dbReference type="GO" id="GO:0007165">
    <property type="term" value="P:signal transduction"/>
    <property type="evidence" value="ECO:0007669"/>
    <property type="project" value="InterPro"/>
</dbReference>
<comment type="caution">
    <text evidence="2">The sequence shown here is derived from an EMBL/GenBank/DDBJ whole genome shotgun (WGS) entry which is preliminary data.</text>
</comment>
<evidence type="ECO:0000313" key="2">
    <source>
        <dbReference type="EMBL" id="KAH7286370.1"/>
    </source>
</evidence>
<dbReference type="Gene3D" id="3.40.50.10140">
    <property type="entry name" value="Toll/interleukin-1 receptor homology (TIR) domain"/>
    <property type="match status" value="1"/>
</dbReference>
<proteinExistence type="predicted"/>
<dbReference type="Pfam" id="PF13676">
    <property type="entry name" value="TIR_2"/>
    <property type="match status" value="1"/>
</dbReference>
<evidence type="ECO:0000259" key="1">
    <source>
        <dbReference type="PROSITE" id="PS50104"/>
    </source>
</evidence>
<dbReference type="SUPFAM" id="SSF52200">
    <property type="entry name" value="Toll/Interleukin receptor TIR domain"/>
    <property type="match status" value="1"/>
</dbReference>
<reference evidence="2" key="1">
    <citation type="submission" date="2021-08" db="EMBL/GenBank/DDBJ databases">
        <title>WGS assembly of Ceratopteris richardii.</title>
        <authorList>
            <person name="Marchant D.B."/>
            <person name="Chen G."/>
            <person name="Jenkins J."/>
            <person name="Shu S."/>
            <person name="Leebens-Mack J."/>
            <person name="Grimwood J."/>
            <person name="Schmutz J."/>
            <person name="Soltis P."/>
            <person name="Soltis D."/>
            <person name="Chen Z.-H."/>
        </authorList>
    </citation>
    <scope>NUCLEOTIDE SEQUENCE</scope>
    <source>
        <strain evidence="2">Whitten #5841</strain>
        <tissue evidence="2">Leaf</tissue>
    </source>
</reference>